<evidence type="ECO:0000313" key="1">
    <source>
        <dbReference type="EMBL" id="WOO42630.1"/>
    </source>
</evidence>
<dbReference type="EMBL" id="CP136920">
    <property type="protein sequence ID" value="WOO42630.1"/>
    <property type="molecule type" value="Genomic_DNA"/>
</dbReference>
<evidence type="ECO:0000313" key="2">
    <source>
        <dbReference type="Proteomes" id="UP001304300"/>
    </source>
</evidence>
<dbReference type="RefSeq" id="WP_317835155.1">
    <property type="nucleotide sequence ID" value="NZ_CP136920.1"/>
</dbReference>
<dbReference type="Proteomes" id="UP001304300">
    <property type="component" value="Chromosome"/>
</dbReference>
<name>A0AAQ3QX87_9BACT</name>
<dbReference type="AlphaFoldDB" id="A0AAQ3QX87"/>
<keyword evidence="2" id="KW-1185">Reference proteome</keyword>
<accession>A0AAQ3QX87</accession>
<dbReference type="KEGG" id="puo:RZN69_05965"/>
<gene>
    <name evidence="1" type="ORF">RZN69_05965</name>
</gene>
<sequence length="205" mass="23369">MPSDVYFTNSDQDSQLLEFKRKRRSQTYNYKGPKEILFFNKSTNPDGSEIKIPVAKAQIPNEVKEAIIFFLPTKKEEKTSYPLLIVNDSTKAFPYGTIRIFNACGAELAGQIGNETLKVPQGISMPFSIKKIAHKGNWVKLGFAIKMPEGYELVYSNEVPFDIETRSIVVLRPPRRSNSLKIYTYLLQERQPPKAEEQQQESANS</sequence>
<proteinExistence type="predicted"/>
<organism evidence="1 2">
    <name type="scientific">Rubellicoccus peritrichatus</name>
    <dbReference type="NCBI Taxonomy" id="3080537"/>
    <lineage>
        <taxon>Bacteria</taxon>
        <taxon>Pseudomonadati</taxon>
        <taxon>Verrucomicrobiota</taxon>
        <taxon>Opitutia</taxon>
        <taxon>Puniceicoccales</taxon>
        <taxon>Cerasicoccaceae</taxon>
        <taxon>Rubellicoccus</taxon>
    </lineage>
</organism>
<protein>
    <submittedName>
        <fullName evidence="1">Uncharacterized protein</fullName>
    </submittedName>
</protein>
<reference evidence="1 2" key="1">
    <citation type="submission" date="2023-10" db="EMBL/GenBank/DDBJ databases">
        <title>Rubellicoccus peritrichatus gen. nov., sp. nov., isolated from an algae of coral reef tank.</title>
        <authorList>
            <person name="Luo J."/>
        </authorList>
    </citation>
    <scope>NUCLEOTIDE SEQUENCE [LARGE SCALE GENOMIC DNA]</scope>
    <source>
        <strain evidence="1 2">CR14</strain>
    </source>
</reference>